<name>A0AAW1W0K0_RUBAR</name>
<protein>
    <recommendedName>
        <fullName evidence="3">Prolamin-like domain-containing protein</fullName>
    </recommendedName>
</protein>
<evidence type="ECO:0000256" key="2">
    <source>
        <dbReference type="SAM" id="SignalP"/>
    </source>
</evidence>
<dbReference type="PANTHER" id="PTHR31207:SF35">
    <property type="entry name" value="PROLAMIN-LIKE DOMAIN-CONTAINING PROTEIN"/>
    <property type="match status" value="1"/>
</dbReference>
<accession>A0AAW1W0K0</accession>
<dbReference type="Pfam" id="PF05617">
    <property type="entry name" value="Prolamin_like"/>
    <property type="match status" value="1"/>
</dbReference>
<sequence length="139" mass="15337">MLGLVLASVVLLVSLATAQEFDAISPNSLESFGYELVDEAYPPLSPEYDEYLKECANKITPDYAEEIEIGILKNEPLTTNCCKALVHLGYDCHIQLVKFLLLNPELKDKASKPLPRSVQIWKTCALVVDVDQSVAPSLV</sequence>
<reference evidence="4 5" key="1">
    <citation type="journal article" date="2023" name="G3 (Bethesda)">
        <title>A chromosome-length genome assembly and annotation of blackberry (Rubus argutus, cv. 'Hillquist').</title>
        <authorList>
            <person name="Bruna T."/>
            <person name="Aryal R."/>
            <person name="Dudchenko O."/>
            <person name="Sargent D.J."/>
            <person name="Mead D."/>
            <person name="Buti M."/>
            <person name="Cavallini A."/>
            <person name="Hytonen T."/>
            <person name="Andres J."/>
            <person name="Pham M."/>
            <person name="Weisz D."/>
            <person name="Mascagni F."/>
            <person name="Usai G."/>
            <person name="Natali L."/>
            <person name="Bassil N."/>
            <person name="Fernandez G.E."/>
            <person name="Lomsadze A."/>
            <person name="Armour M."/>
            <person name="Olukolu B."/>
            <person name="Poorten T."/>
            <person name="Britton C."/>
            <person name="Davik J."/>
            <person name="Ashrafi H."/>
            <person name="Aiden E.L."/>
            <person name="Borodovsky M."/>
            <person name="Worthington M."/>
        </authorList>
    </citation>
    <scope>NUCLEOTIDE SEQUENCE [LARGE SCALE GENOMIC DNA]</scope>
    <source>
        <strain evidence="4">PI 553951</strain>
    </source>
</reference>
<evidence type="ECO:0000313" key="5">
    <source>
        <dbReference type="Proteomes" id="UP001457282"/>
    </source>
</evidence>
<evidence type="ECO:0000313" key="4">
    <source>
        <dbReference type="EMBL" id="KAK9912622.1"/>
    </source>
</evidence>
<comment type="caution">
    <text evidence="4">The sequence shown here is derived from an EMBL/GenBank/DDBJ whole genome shotgun (WGS) entry which is preliminary data.</text>
</comment>
<dbReference type="PANTHER" id="PTHR31207">
    <property type="entry name" value="ECA1 GAMETOGENESIS FAMILY PROTEIN (DUF784)-RELATED-RELATED"/>
    <property type="match status" value="1"/>
</dbReference>
<feature type="signal peptide" evidence="2">
    <location>
        <begin position="1"/>
        <end position="18"/>
    </location>
</feature>
<feature type="chain" id="PRO_5043755086" description="Prolamin-like domain-containing protein" evidence="2">
    <location>
        <begin position="19"/>
        <end position="139"/>
    </location>
</feature>
<proteinExistence type="predicted"/>
<gene>
    <name evidence="4" type="ORF">M0R45_036476</name>
</gene>
<organism evidence="4 5">
    <name type="scientific">Rubus argutus</name>
    <name type="common">Southern blackberry</name>
    <dbReference type="NCBI Taxonomy" id="59490"/>
    <lineage>
        <taxon>Eukaryota</taxon>
        <taxon>Viridiplantae</taxon>
        <taxon>Streptophyta</taxon>
        <taxon>Embryophyta</taxon>
        <taxon>Tracheophyta</taxon>
        <taxon>Spermatophyta</taxon>
        <taxon>Magnoliopsida</taxon>
        <taxon>eudicotyledons</taxon>
        <taxon>Gunneridae</taxon>
        <taxon>Pentapetalae</taxon>
        <taxon>rosids</taxon>
        <taxon>fabids</taxon>
        <taxon>Rosales</taxon>
        <taxon>Rosaceae</taxon>
        <taxon>Rosoideae</taxon>
        <taxon>Rosoideae incertae sedis</taxon>
        <taxon>Rubus</taxon>
    </lineage>
</organism>
<keyword evidence="1 2" id="KW-0732">Signal</keyword>
<dbReference type="EMBL" id="JBEDUW010000007">
    <property type="protein sequence ID" value="KAK9912622.1"/>
    <property type="molecule type" value="Genomic_DNA"/>
</dbReference>
<evidence type="ECO:0000259" key="3">
    <source>
        <dbReference type="Pfam" id="PF05617"/>
    </source>
</evidence>
<dbReference type="AlphaFoldDB" id="A0AAW1W0K0"/>
<dbReference type="InterPro" id="IPR008502">
    <property type="entry name" value="Prolamin-like"/>
</dbReference>
<dbReference type="InterPro" id="IPR040220">
    <property type="entry name" value="DD11"/>
</dbReference>
<keyword evidence="5" id="KW-1185">Reference proteome</keyword>
<feature type="domain" description="Prolamin-like" evidence="3">
    <location>
        <begin position="54"/>
        <end position="124"/>
    </location>
</feature>
<evidence type="ECO:0000256" key="1">
    <source>
        <dbReference type="ARBA" id="ARBA00022729"/>
    </source>
</evidence>
<dbReference type="Proteomes" id="UP001457282">
    <property type="component" value="Unassembled WGS sequence"/>
</dbReference>